<evidence type="ECO:0000313" key="5">
    <source>
        <dbReference type="EMBL" id="CAH0581528.1"/>
    </source>
</evidence>
<dbReference type="PANTHER" id="PTHR11161">
    <property type="entry name" value="O-ACYLTRANSFERASE"/>
    <property type="match status" value="1"/>
</dbReference>
<sequence length="706" mass="79534">MVSKMFLILVLVHAFTVVLVEGSVELTLPNDAFDNSLYEDALDPELCDEQIRFIRTNAYLTAFFADAGIRIPKGVLHGNTVEMGNYYQCIGLNQQLPNFELQGKYCTIQVPLNQSFESPLLRDKLNIDPDQLYFDDNTVKILTELNALKTEQIALNQASHQKSLQDSPFSALTLNLGICIPKPCTTRQALNSFLNTDISALGFQYRDNFCRLPNDKPWVPGDTVIVVIFSLIGLITVISTSYDVYQTVILKNDPKTVSVIKRSFSVYTNGRRLMTFSSGPGTIECLDGIRALAMAWVVLGHTFGAEGFWANPIVAYTTWSPTWRSIWVRGAHITVDTFFTLSGFLVVYTTAGKLTGMNLLKNIHLFWLNRLLRMFPLLATVVLWEATYLNHMSDGPYWAAVANRVEVCRAGWWTTLLHIQNYANPSTMCIGQAWYLAIDVQLHIISPIILFWVLLGNKRIAWGALFAGLLAILAASTTYIFIKEFQAVMMSSDAVRQQDYLSNYYINTLTRASPFFVGMVFGYLVKTTKLQMSQLQAVCCWFLALSLSTFIMYTNYPLSKPDWDPNNQVLDNLHNSFLRPSWAMFIGSMIYLCVNGYGGPINWFLSLSFWKIHSRLSYGIYLFHSALQLVVNYTSITPVLFSVGLMTFKFLGHYTLAFIVSFLATLIIDAPCSTLFKLLLGGGPKKPNPEGELESSKKTDIQQLDT</sequence>
<feature type="transmembrane region" description="Helical" evidence="2">
    <location>
        <begin position="462"/>
        <end position="482"/>
    </location>
</feature>
<dbReference type="AlphaFoldDB" id="A0A9P0BMK7"/>
<feature type="domain" description="Nose resistant-to-fluoxetine protein N-terminal" evidence="4">
    <location>
        <begin position="44"/>
        <end position="212"/>
    </location>
</feature>
<feature type="transmembrane region" description="Helical" evidence="2">
    <location>
        <begin position="626"/>
        <end position="648"/>
    </location>
</feature>
<dbReference type="PANTHER" id="PTHR11161:SF0">
    <property type="entry name" value="O-ACYLTRANSFERASE LIKE PROTEIN"/>
    <property type="match status" value="1"/>
</dbReference>
<feature type="transmembrane region" description="Helical" evidence="2">
    <location>
        <begin position="654"/>
        <end position="676"/>
    </location>
</feature>
<keyword evidence="6" id="KW-1185">Reference proteome</keyword>
<feature type="transmembrane region" description="Helical" evidence="2">
    <location>
        <begin position="582"/>
        <end position="605"/>
    </location>
</feature>
<dbReference type="Pfam" id="PF01757">
    <property type="entry name" value="Acyl_transf_3"/>
    <property type="match status" value="1"/>
</dbReference>
<evidence type="ECO:0000259" key="4">
    <source>
        <dbReference type="SMART" id="SM00703"/>
    </source>
</evidence>
<protein>
    <recommendedName>
        <fullName evidence="4">Nose resistant-to-fluoxetine protein N-terminal domain-containing protein</fullName>
    </recommendedName>
</protein>
<evidence type="ECO:0000256" key="1">
    <source>
        <dbReference type="SAM" id="MobiDB-lite"/>
    </source>
</evidence>
<feature type="transmembrane region" description="Helical" evidence="2">
    <location>
        <begin position="502"/>
        <end position="525"/>
    </location>
</feature>
<dbReference type="InterPro" id="IPR052728">
    <property type="entry name" value="O2_lipid_transport_reg"/>
</dbReference>
<keyword evidence="3" id="KW-0732">Signal</keyword>
<dbReference type="OrthoDB" id="118951at2759"/>
<keyword evidence="2" id="KW-1133">Transmembrane helix</keyword>
<dbReference type="InterPro" id="IPR006621">
    <property type="entry name" value="Nose-resist-to-fluoxetine_N"/>
</dbReference>
<evidence type="ECO:0000313" key="6">
    <source>
        <dbReference type="Proteomes" id="UP001154114"/>
    </source>
</evidence>
<feature type="transmembrane region" description="Helical" evidence="2">
    <location>
        <begin position="224"/>
        <end position="245"/>
    </location>
</feature>
<dbReference type="EMBL" id="LR824014">
    <property type="protein sequence ID" value="CAH0581528.1"/>
    <property type="molecule type" value="Genomic_DNA"/>
</dbReference>
<dbReference type="SMART" id="SM00703">
    <property type="entry name" value="NRF"/>
    <property type="match status" value="1"/>
</dbReference>
<organism evidence="5 6">
    <name type="scientific">Chrysodeixis includens</name>
    <name type="common">Soybean looper</name>
    <name type="synonym">Pseudoplusia includens</name>
    <dbReference type="NCBI Taxonomy" id="689277"/>
    <lineage>
        <taxon>Eukaryota</taxon>
        <taxon>Metazoa</taxon>
        <taxon>Ecdysozoa</taxon>
        <taxon>Arthropoda</taxon>
        <taxon>Hexapoda</taxon>
        <taxon>Insecta</taxon>
        <taxon>Pterygota</taxon>
        <taxon>Neoptera</taxon>
        <taxon>Endopterygota</taxon>
        <taxon>Lepidoptera</taxon>
        <taxon>Glossata</taxon>
        <taxon>Ditrysia</taxon>
        <taxon>Noctuoidea</taxon>
        <taxon>Noctuidae</taxon>
        <taxon>Plusiinae</taxon>
        <taxon>Chrysodeixis</taxon>
    </lineage>
</organism>
<feature type="chain" id="PRO_5040239086" description="Nose resistant-to-fluoxetine protein N-terminal domain-containing protein" evidence="3">
    <location>
        <begin position="23"/>
        <end position="706"/>
    </location>
</feature>
<feature type="transmembrane region" description="Helical" evidence="2">
    <location>
        <begin position="330"/>
        <end position="351"/>
    </location>
</feature>
<feature type="transmembrane region" description="Helical" evidence="2">
    <location>
        <begin position="291"/>
        <end position="310"/>
    </location>
</feature>
<evidence type="ECO:0000256" key="3">
    <source>
        <dbReference type="SAM" id="SignalP"/>
    </source>
</evidence>
<keyword evidence="2" id="KW-0812">Transmembrane</keyword>
<dbReference type="GO" id="GO:0016747">
    <property type="term" value="F:acyltransferase activity, transferring groups other than amino-acyl groups"/>
    <property type="evidence" value="ECO:0007669"/>
    <property type="project" value="InterPro"/>
</dbReference>
<name>A0A9P0BMK7_CHRIL</name>
<accession>A0A9P0BMK7</accession>
<reference evidence="5" key="1">
    <citation type="submission" date="2021-12" db="EMBL/GenBank/DDBJ databases">
        <authorList>
            <person name="King R."/>
        </authorList>
    </citation>
    <scope>NUCLEOTIDE SEQUENCE</scope>
</reference>
<gene>
    <name evidence="5" type="ORF">CINC_LOCUS1673</name>
</gene>
<dbReference type="Pfam" id="PF20146">
    <property type="entry name" value="NRF"/>
    <property type="match status" value="1"/>
</dbReference>
<feature type="transmembrane region" description="Helical" evidence="2">
    <location>
        <begin position="433"/>
        <end position="455"/>
    </location>
</feature>
<evidence type="ECO:0000256" key="2">
    <source>
        <dbReference type="SAM" id="Phobius"/>
    </source>
</evidence>
<feature type="transmembrane region" description="Helical" evidence="2">
    <location>
        <begin position="371"/>
        <end position="389"/>
    </location>
</feature>
<proteinExistence type="predicted"/>
<feature type="signal peptide" evidence="3">
    <location>
        <begin position="1"/>
        <end position="22"/>
    </location>
</feature>
<keyword evidence="2" id="KW-0472">Membrane</keyword>
<feature type="region of interest" description="Disordered" evidence="1">
    <location>
        <begin position="686"/>
        <end position="706"/>
    </location>
</feature>
<dbReference type="Proteomes" id="UP001154114">
    <property type="component" value="Chromosome 11"/>
</dbReference>
<dbReference type="InterPro" id="IPR002656">
    <property type="entry name" value="Acyl_transf_3_dom"/>
</dbReference>
<feature type="transmembrane region" description="Helical" evidence="2">
    <location>
        <begin position="537"/>
        <end position="556"/>
    </location>
</feature>